<proteinExistence type="predicted"/>
<dbReference type="GeneID" id="37021588"/>
<dbReference type="Pfam" id="PF04082">
    <property type="entry name" value="Fungal_trans"/>
    <property type="match status" value="1"/>
</dbReference>
<dbReference type="PANTHER" id="PTHR31668:SF26">
    <property type="entry name" value="GLUCOSE TRANSPORT TRANSCRIPTION REGULATOR RGT1-RELATED"/>
    <property type="match status" value="1"/>
</dbReference>
<dbReference type="RefSeq" id="XP_025357651.1">
    <property type="nucleotide sequence ID" value="XM_025499807.1"/>
</dbReference>
<dbReference type="GO" id="GO:0008270">
    <property type="term" value="F:zinc ion binding"/>
    <property type="evidence" value="ECO:0007669"/>
    <property type="project" value="InterPro"/>
</dbReference>
<dbReference type="GO" id="GO:0003677">
    <property type="term" value="F:DNA binding"/>
    <property type="evidence" value="ECO:0007669"/>
    <property type="project" value="UniProtKB-KW"/>
</dbReference>
<dbReference type="OrthoDB" id="4161332at2759"/>
<dbReference type="PROSITE" id="PS50048">
    <property type="entry name" value="ZN2_CY6_FUNGAL_2"/>
    <property type="match status" value="1"/>
</dbReference>
<organism evidence="8 9">
    <name type="scientific">Meira miltonrushii</name>
    <dbReference type="NCBI Taxonomy" id="1280837"/>
    <lineage>
        <taxon>Eukaryota</taxon>
        <taxon>Fungi</taxon>
        <taxon>Dikarya</taxon>
        <taxon>Basidiomycota</taxon>
        <taxon>Ustilaginomycotina</taxon>
        <taxon>Exobasidiomycetes</taxon>
        <taxon>Exobasidiales</taxon>
        <taxon>Brachybasidiaceae</taxon>
        <taxon>Meira</taxon>
    </lineage>
</organism>
<dbReference type="InterPro" id="IPR036864">
    <property type="entry name" value="Zn2-C6_fun-type_DNA-bd_sf"/>
</dbReference>
<evidence type="ECO:0000313" key="8">
    <source>
        <dbReference type="EMBL" id="PWN37349.1"/>
    </source>
</evidence>
<accession>A0A316VI88</accession>
<dbReference type="Proteomes" id="UP000245771">
    <property type="component" value="Unassembled WGS sequence"/>
</dbReference>
<reference evidence="8 9" key="1">
    <citation type="journal article" date="2018" name="Mol. Biol. Evol.">
        <title>Broad Genomic Sampling Reveals a Smut Pathogenic Ancestry of the Fungal Clade Ustilaginomycotina.</title>
        <authorList>
            <person name="Kijpornyongpan T."/>
            <person name="Mondo S.J."/>
            <person name="Barry K."/>
            <person name="Sandor L."/>
            <person name="Lee J."/>
            <person name="Lipzen A."/>
            <person name="Pangilinan J."/>
            <person name="LaButti K."/>
            <person name="Hainaut M."/>
            <person name="Henrissat B."/>
            <person name="Grigoriev I.V."/>
            <person name="Spatafora J.W."/>
            <person name="Aime M.C."/>
        </authorList>
    </citation>
    <scope>NUCLEOTIDE SEQUENCE [LARGE SCALE GENOMIC DNA]</scope>
    <source>
        <strain evidence="8 9">MCA 3882</strain>
    </source>
</reference>
<dbReference type="InParanoid" id="A0A316VI88"/>
<keyword evidence="9" id="KW-1185">Reference proteome</keyword>
<evidence type="ECO:0000313" key="9">
    <source>
        <dbReference type="Proteomes" id="UP000245771"/>
    </source>
</evidence>
<dbReference type="EMBL" id="KZ819602">
    <property type="protein sequence ID" value="PWN37349.1"/>
    <property type="molecule type" value="Genomic_DNA"/>
</dbReference>
<keyword evidence="4" id="KW-0804">Transcription</keyword>
<keyword evidence="5" id="KW-0539">Nucleus</keyword>
<dbReference type="AlphaFoldDB" id="A0A316VI88"/>
<dbReference type="STRING" id="1280837.A0A316VI88"/>
<evidence type="ECO:0000256" key="3">
    <source>
        <dbReference type="ARBA" id="ARBA00023125"/>
    </source>
</evidence>
<feature type="compositionally biased region" description="Polar residues" evidence="6">
    <location>
        <begin position="1"/>
        <end position="25"/>
    </location>
</feature>
<evidence type="ECO:0000259" key="7">
    <source>
        <dbReference type="PROSITE" id="PS50048"/>
    </source>
</evidence>
<dbReference type="SUPFAM" id="SSF57701">
    <property type="entry name" value="Zn2/Cys6 DNA-binding domain"/>
    <property type="match status" value="1"/>
</dbReference>
<dbReference type="PANTHER" id="PTHR31668">
    <property type="entry name" value="GLUCOSE TRANSPORT TRANSCRIPTION REGULATOR RGT1-RELATED-RELATED"/>
    <property type="match status" value="1"/>
</dbReference>
<feature type="compositionally biased region" description="Low complexity" evidence="6">
    <location>
        <begin position="259"/>
        <end position="270"/>
    </location>
</feature>
<sequence>MSSSDHSIVQGLNRSSSSSNQRHLTSPSGHSSSSIHTPQSSTSDSRYSHHHTISTASSSTSAISSGSISHKPSLTSIRKMPFKIHSDAIHSSNGRKRKTPEEEGKELHSSPSRSVDRINGTQSSSNHSKSNSLTAQQQMTKRIKTARACDSCRRKKIRCDVIDDGGPLLGDPNNGNGGLTCAHCRQYGFDCTFFLPITETRFKKKREREAEEIAAAAAAAAAAERTHLGAGMIPALVHPSRTLPLSVMPFGNPSLMPGASQSSRQPSADDSPPPPPDTRVLGPTSLAYIVHSTAFVPGAAIEEHDLQHHQTFEVGASGDGIIKFHKPPKGAIAEAEDGEESADEIVRVPESLRGRLAGDVAEKLVNTYFEKLGFLFPVVTKSEFLHMSSPPPLMLYAICGIAALSREVPKEVLSVIKMTLHGMFKNVDILSNSNNNNVKSLLIMSLHSDIHGTTAVQAGSRYWNRVGAAVRMAQDLGLHRDASKRDDVDDDAFFLEQKRRIWGCCVTADRCVSISLGHPLAIDLTDCDVRLPSPYEILRYPSDLPAVPGADRPFGFNTEMLKLSILFGRVMKTIYSPTGLMKTTDEEIIGLLNDIDRWKDNLPTALQFRGAKESPAPAGILHISYSCLMHLFFRVFMRISYNCPQHLNFSLTIERMTTLIKISRESIAWVDLNEFYLDTMQFVSYGLVFCTTVQYHAWIRRGDQEALASIQKAHDCVMRFERQGEHDSHQDLSMRAKTAGVIALLHKSAIGKYKNTPNSGNLNPTAGVSNRRWIDNVRNIVFKPDLNRPGGGVYVATMHNLMLDDLPAGTMILQETEAGAVPALIRTNAENSAGAWRAVGDMANLMSNGANAQLSGQRDDRSGSNANDITRDLTHVAGGVWADAQGRPVDRQGSKLLTMIPVPGGETMIQSYPGGPRLSFSSIAKGLALPSGLTDNENQPPTFADPAWFSSLAAQAAAQTNNSLNANGNSTGEDAIPPTFNFSDLYTFDGQIAQPASLLPSNQDESSSSAAAGASMTSANAPALDPLSLDGMPGGPLDFAAWEQWFRGTNSSGGGGNDINNSV</sequence>
<evidence type="ECO:0000256" key="5">
    <source>
        <dbReference type="ARBA" id="ARBA00023242"/>
    </source>
</evidence>
<feature type="domain" description="Zn(2)-C6 fungal-type" evidence="7">
    <location>
        <begin position="148"/>
        <end position="193"/>
    </location>
</feature>
<dbReference type="SMART" id="SM00906">
    <property type="entry name" value="Fungal_trans"/>
    <property type="match status" value="1"/>
</dbReference>
<dbReference type="InterPro" id="IPR007219">
    <property type="entry name" value="XnlR_reg_dom"/>
</dbReference>
<dbReference type="SMART" id="SM00066">
    <property type="entry name" value="GAL4"/>
    <property type="match status" value="1"/>
</dbReference>
<dbReference type="CDD" id="cd12148">
    <property type="entry name" value="fungal_TF_MHR"/>
    <property type="match status" value="1"/>
</dbReference>
<dbReference type="CDD" id="cd00067">
    <property type="entry name" value="GAL4"/>
    <property type="match status" value="1"/>
</dbReference>
<feature type="region of interest" description="Disordered" evidence="6">
    <location>
        <begin position="1"/>
        <end position="146"/>
    </location>
</feature>
<dbReference type="GO" id="GO:0006351">
    <property type="term" value="P:DNA-templated transcription"/>
    <property type="evidence" value="ECO:0007669"/>
    <property type="project" value="InterPro"/>
</dbReference>
<dbReference type="Gene3D" id="4.10.240.10">
    <property type="entry name" value="Zn(2)-C6 fungal-type DNA-binding domain"/>
    <property type="match status" value="1"/>
</dbReference>
<dbReference type="InterPro" id="IPR050797">
    <property type="entry name" value="Carb_Metab_Trans_Reg"/>
</dbReference>
<dbReference type="InterPro" id="IPR001138">
    <property type="entry name" value="Zn2Cys6_DnaBD"/>
</dbReference>
<keyword evidence="2" id="KW-0805">Transcription regulation</keyword>
<feature type="compositionally biased region" description="Low complexity" evidence="6">
    <location>
        <begin position="53"/>
        <end position="70"/>
    </location>
</feature>
<evidence type="ECO:0000256" key="1">
    <source>
        <dbReference type="ARBA" id="ARBA00022723"/>
    </source>
</evidence>
<keyword evidence="1" id="KW-0479">Metal-binding</keyword>
<feature type="compositionally biased region" description="Low complexity" evidence="6">
    <location>
        <begin position="123"/>
        <end position="132"/>
    </location>
</feature>
<evidence type="ECO:0000256" key="6">
    <source>
        <dbReference type="SAM" id="MobiDB-lite"/>
    </source>
</evidence>
<name>A0A316VI88_9BASI</name>
<feature type="compositionally biased region" description="Low complexity" evidence="6">
    <location>
        <begin position="26"/>
        <end position="45"/>
    </location>
</feature>
<evidence type="ECO:0000256" key="4">
    <source>
        <dbReference type="ARBA" id="ARBA00023163"/>
    </source>
</evidence>
<gene>
    <name evidence="8" type="ORF">FA14DRAFT_163261</name>
</gene>
<dbReference type="Pfam" id="PF00172">
    <property type="entry name" value="Zn_clus"/>
    <property type="match status" value="1"/>
</dbReference>
<keyword evidence="3" id="KW-0238">DNA-binding</keyword>
<evidence type="ECO:0000256" key="2">
    <source>
        <dbReference type="ARBA" id="ARBA00023015"/>
    </source>
</evidence>
<feature type="compositionally biased region" description="Basic and acidic residues" evidence="6">
    <location>
        <begin position="99"/>
        <end position="108"/>
    </location>
</feature>
<feature type="region of interest" description="Disordered" evidence="6">
    <location>
        <begin position="248"/>
        <end position="282"/>
    </location>
</feature>
<dbReference type="GO" id="GO:0000981">
    <property type="term" value="F:DNA-binding transcription factor activity, RNA polymerase II-specific"/>
    <property type="evidence" value="ECO:0007669"/>
    <property type="project" value="InterPro"/>
</dbReference>
<protein>
    <recommendedName>
        <fullName evidence="7">Zn(2)-C6 fungal-type domain-containing protein</fullName>
    </recommendedName>
</protein>